<accession>A0A8D8ZEX3</accession>
<dbReference type="AlphaFoldDB" id="A0A8D8ZEX3"/>
<evidence type="ECO:0000313" key="2">
    <source>
        <dbReference type="EMBL" id="CAG6746389.1"/>
    </source>
</evidence>
<sequence>MENDFDWKLIFSLEKREMTDRYVMCVYLEGNGFDIGGGEEKGARWSMGEKGEDMKGKDRGRIKRMWERRERMGRRKRVGRRERMETEGRGYGRKGRGWREKGEDVGRMERMRAKE</sequence>
<dbReference type="EMBL" id="HBUF01509447">
    <property type="protein sequence ID" value="CAG6746389.1"/>
    <property type="molecule type" value="Transcribed_RNA"/>
</dbReference>
<name>A0A8D8ZEX3_9HEMI</name>
<proteinExistence type="predicted"/>
<feature type="region of interest" description="Disordered" evidence="1">
    <location>
        <begin position="39"/>
        <end position="60"/>
    </location>
</feature>
<feature type="compositionally biased region" description="Basic and acidic residues" evidence="1">
    <location>
        <begin position="97"/>
        <end position="115"/>
    </location>
</feature>
<evidence type="ECO:0000256" key="1">
    <source>
        <dbReference type="SAM" id="MobiDB-lite"/>
    </source>
</evidence>
<feature type="compositionally biased region" description="Basic and acidic residues" evidence="1">
    <location>
        <begin position="81"/>
        <end position="90"/>
    </location>
</feature>
<organism evidence="2">
    <name type="scientific">Cacopsylla melanoneura</name>
    <dbReference type="NCBI Taxonomy" id="428564"/>
    <lineage>
        <taxon>Eukaryota</taxon>
        <taxon>Metazoa</taxon>
        <taxon>Ecdysozoa</taxon>
        <taxon>Arthropoda</taxon>
        <taxon>Hexapoda</taxon>
        <taxon>Insecta</taxon>
        <taxon>Pterygota</taxon>
        <taxon>Neoptera</taxon>
        <taxon>Paraneoptera</taxon>
        <taxon>Hemiptera</taxon>
        <taxon>Sternorrhyncha</taxon>
        <taxon>Psylloidea</taxon>
        <taxon>Psyllidae</taxon>
        <taxon>Psyllinae</taxon>
        <taxon>Cacopsylla</taxon>
    </lineage>
</organism>
<protein>
    <submittedName>
        <fullName evidence="2">Uncharacterized protein</fullName>
    </submittedName>
</protein>
<reference evidence="2" key="1">
    <citation type="submission" date="2021-05" db="EMBL/GenBank/DDBJ databases">
        <authorList>
            <person name="Alioto T."/>
            <person name="Alioto T."/>
            <person name="Gomez Garrido J."/>
        </authorList>
    </citation>
    <scope>NUCLEOTIDE SEQUENCE</scope>
</reference>
<feature type="region of interest" description="Disordered" evidence="1">
    <location>
        <begin position="72"/>
        <end position="115"/>
    </location>
</feature>